<gene>
    <name evidence="1" type="ORF">KT99_14179</name>
</gene>
<comment type="caution">
    <text evidence="1">The sequence shown here is derived from an EMBL/GenBank/DDBJ whole genome shotgun (WGS) entry which is preliminary data.</text>
</comment>
<dbReference type="Proteomes" id="UP000005839">
    <property type="component" value="Unassembled WGS sequence"/>
</dbReference>
<name>A9EI81_9GAMM</name>
<keyword evidence="2" id="KW-1185">Reference proteome</keyword>
<proteinExistence type="predicted"/>
<evidence type="ECO:0000313" key="2">
    <source>
        <dbReference type="Proteomes" id="UP000005839"/>
    </source>
</evidence>
<evidence type="ECO:0000313" key="1">
    <source>
        <dbReference type="EMBL" id="EDP99778.1"/>
    </source>
</evidence>
<dbReference type="RefSeq" id="WP_005501271.1">
    <property type="nucleotide sequence ID" value="NZ_ABIC01000032.1"/>
</dbReference>
<reference evidence="1 2" key="1">
    <citation type="submission" date="2007-10" db="EMBL/GenBank/DDBJ databases">
        <authorList>
            <person name="Yayanos A."/>
            <person name="Ferriera S."/>
            <person name="Johnson J."/>
            <person name="Kravitz S."/>
            <person name="Halpern A."/>
            <person name="Remington K."/>
            <person name="Beeson K."/>
            <person name="Tran B."/>
            <person name="Rogers Y.-H."/>
            <person name="Friedman R."/>
            <person name="Venter J.C."/>
        </authorList>
    </citation>
    <scope>NUCLEOTIDE SEQUENCE [LARGE SCALE GENOMIC DNA]</scope>
    <source>
        <strain evidence="1 2">KT99</strain>
    </source>
</reference>
<sequence length="261" mass="29298">MFRVAKSKIERARELTSEIDALINTTPPYTYCLETDTNSGQRATFAKKNINALDKVVIRCGDVFHNLRSALDQAYFESVSAHVPEKSHGALQFPFSKSKEKLESTIKSRLAHKVNSDFAEVIESVKPFSGKEGNLLLNLIHEVNIIDKHKLPIPTGEFTRISSHQLCSQIPDFPKGINNCGFGQNGRDVVWKGKFFDVKTLGEIVPPTNHLYHKALDVPVGLNFSFPNEGYFQPVIETLNLMSDEIERILELMAGVLPRET</sequence>
<dbReference type="AlphaFoldDB" id="A9EI81"/>
<organism evidence="1 2">
    <name type="scientific">Shewanella benthica KT99</name>
    <dbReference type="NCBI Taxonomy" id="314608"/>
    <lineage>
        <taxon>Bacteria</taxon>
        <taxon>Pseudomonadati</taxon>
        <taxon>Pseudomonadota</taxon>
        <taxon>Gammaproteobacteria</taxon>
        <taxon>Alteromonadales</taxon>
        <taxon>Shewanellaceae</taxon>
        <taxon>Shewanella</taxon>
    </lineage>
</organism>
<protein>
    <submittedName>
        <fullName evidence="1">Uncharacterized protein</fullName>
    </submittedName>
</protein>
<accession>A9EI81</accession>
<dbReference type="EMBL" id="ABIC01000032">
    <property type="protein sequence ID" value="EDP99778.1"/>
    <property type="molecule type" value="Genomic_DNA"/>
</dbReference>